<keyword evidence="2" id="KW-1185">Reference proteome</keyword>
<organism evidence="1 2">
    <name type="scientific">Trametes sanguinea</name>
    <dbReference type="NCBI Taxonomy" id="158606"/>
    <lineage>
        <taxon>Eukaryota</taxon>
        <taxon>Fungi</taxon>
        <taxon>Dikarya</taxon>
        <taxon>Basidiomycota</taxon>
        <taxon>Agaricomycotina</taxon>
        <taxon>Agaricomycetes</taxon>
        <taxon>Polyporales</taxon>
        <taxon>Polyporaceae</taxon>
        <taxon>Trametes</taxon>
    </lineage>
</organism>
<comment type="caution">
    <text evidence="1">The sequence shown here is derived from an EMBL/GenBank/DDBJ whole genome shotgun (WGS) entry which is preliminary data.</text>
</comment>
<dbReference type="EMBL" id="JANSHE010000724">
    <property type="protein sequence ID" value="KAJ3007672.1"/>
    <property type="molecule type" value="Genomic_DNA"/>
</dbReference>
<sequence length="479" mass="54614">MWEAPYPPWDFTDKQSFAFETVLKRWPVILTGIIDNIYCRNHDLGVSLPSKTEAEKAVIEETIEEGKRIISKVGEVKYDMARDRVLKPIPDDGEALVDVYNKELDLLAEKKKNTWLTVPWLYSDYRLIRSFFVQTKYWKDYDPFLSQKEATFQKSSKAIYQLATTMHELEQDKETLASDPENLKVIFKEMIQMCLWGNATDLSMLTHMSHDDIQRLQSVGKDAQAARAEFILHDDQEKVWHHLTSLAGKKDSRVDFVLDNAGFELFTDFVFADFLVTYTPYVSKVPEAHPMVRLGRDTAGLQVHHEVAAVSHLLSSGEHTRSAPASQSTDESRTHLYEMVKRWEAYIESGVFALSVPIDSPLGAADKMADFWTSPYPYWNMEALAPELHSALRDSSLVIFKGDLNFRKLTGDVQWPVSTPFEEAIGPIAGTFPILSLRTNKADVIVAVNSKVAEKLDKSGEKWRYNGKYAVVLFQPRST</sequence>
<name>A0ACC1Q194_9APHY</name>
<dbReference type="Proteomes" id="UP001144978">
    <property type="component" value="Unassembled WGS sequence"/>
</dbReference>
<proteinExistence type="predicted"/>
<evidence type="ECO:0000313" key="2">
    <source>
        <dbReference type="Proteomes" id="UP001144978"/>
    </source>
</evidence>
<reference evidence="1" key="1">
    <citation type="submission" date="2022-08" db="EMBL/GenBank/DDBJ databases">
        <title>Genome Sequence of Pycnoporus sanguineus.</title>
        <authorList>
            <person name="Buettner E."/>
        </authorList>
    </citation>
    <scope>NUCLEOTIDE SEQUENCE</scope>
    <source>
        <strain evidence="1">CG-C14</strain>
    </source>
</reference>
<gene>
    <name evidence="1" type="ORF">NUW54_g3460</name>
</gene>
<evidence type="ECO:0000313" key="1">
    <source>
        <dbReference type="EMBL" id="KAJ3007672.1"/>
    </source>
</evidence>
<accession>A0ACC1Q194</accession>
<protein>
    <submittedName>
        <fullName evidence="1">Uncharacterized protein</fullName>
    </submittedName>
</protein>